<gene>
    <name evidence="14" type="ORF">BECKSD772D_GA0070982_100822</name>
</gene>
<organism evidence="14">
    <name type="scientific">Candidatus Kentrum sp. SD</name>
    <dbReference type="NCBI Taxonomy" id="2126332"/>
    <lineage>
        <taxon>Bacteria</taxon>
        <taxon>Pseudomonadati</taxon>
        <taxon>Pseudomonadota</taxon>
        <taxon>Gammaproteobacteria</taxon>
        <taxon>Candidatus Kentrum</taxon>
    </lineage>
</organism>
<feature type="active site" evidence="13">
    <location>
        <position position="238"/>
    </location>
</feature>
<dbReference type="Pfam" id="PF03852">
    <property type="entry name" value="Vsr"/>
    <property type="match status" value="1"/>
</dbReference>
<dbReference type="PANTHER" id="PTHR10629:SF52">
    <property type="entry name" value="DNA (CYTOSINE-5)-METHYLTRANSFERASE 1"/>
    <property type="match status" value="1"/>
</dbReference>
<dbReference type="GO" id="GO:0006298">
    <property type="term" value="P:mismatch repair"/>
    <property type="evidence" value="ECO:0007669"/>
    <property type="project" value="InterPro"/>
</dbReference>
<reference evidence="14" key="1">
    <citation type="submission" date="2019-02" db="EMBL/GenBank/DDBJ databases">
        <authorList>
            <person name="Gruber-Vodicka R. H."/>
            <person name="Seah K. B. B."/>
        </authorList>
    </citation>
    <scope>NUCLEOTIDE SEQUENCE</scope>
    <source>
        <strain evidence="14">BECK_S127</strain>
    </source>
</reference>
<dbReference type="PROSITE" id="PS00095">
    <property type="entry name" value="C5_MTASE_2"/>
    <property type="match status" value="1"/>
</dbReference>
<dbReference type="SUPFAM" id="SSF53335">
    <property type="entry name" value="S-adenosyl-L-methionine-dependent methyltransferases"/>
    <property type="match status" value="1"/>
</dbReference>
<dbReference type="EC" id="2.1.1.37" evidence="1"/>
<keyword evidence="10" id="KW-0234">DNA repair</keyword>
<dbReference type="GO" id="GO:0032259">
    <property type="term" value="P:methylation"/>
    <property type="evidence" value="ECO:0007669"/>
    <property type="project" value="UniProtKB-KW"/>
</dbReference>
<sequence length="562" mass="64304">MGSRRCYDWNHREARSKLTDTLSVEERSKRMSLIRCVGSGPEMKLRRLVHGMGFRYRLHIKGFTGKPDLVFPSRRAVIFMHGCFRYRHEDCKLARLPKSKLDFWEDKLEANRQRGLLKQRQLRDPGWRVLVVWECEMVDIDHVSIIVDEFLRGQVVEKMKSVELFAGAGGLAMGISLAGFESLAVVEWDKRACETIRENQKRGYPLVRDLPLWEGDVRHFDWSSVTEEVDLLAGGPPCQPFSMGGKHRAHGDERDMFPPMIEIIRRLAPRVFIIENVKGLTRSSFANYYQYILLRLEFPEVTRKSGETWMDHLSVLQKEKTSGALHHGGLTYNVVPTLINAADYGVPQKRERVFIVGFRSDLGIDWSFPRPTHSFDALLYSQWISGEYWDRHGAPRPSREDMPKRLKNRIMALSDTIPSFGQKPWRTVRDALMDIPDPRDASSREFYNHDFQDGAKTYKGHTGSPLDLPAKTLKAGDHGVPGGENTMALKDGKVRYFTAREAARVQTFSDGYVFPVSWTETMRQLGNAVPVSLARRVAASVAERLAEIEIHRASSSWIRNAA</sequence>
<keyword evidence="7" id="KW-0255">Endonuclease</keyword>
<dbReference type="GO" id="GO:0003886">
    <property type="term" value="F:DNA (cytosine-5-)-methyltransferase activity"/>
    <property type="evidence" value="ECO:0007669"/>
    <property type="project" value="UniProtKB-EC"/>
</dbReference>
<evidence type="ECO:0000256" key="3">
    <source>
        <dbReference type="ARBA" id="ARBA00022679"/>
    </source>
</evidence>
<dbReference type="Gene3D" id="3.40.960.10">
    <property type="entry name" value="VSR Endonuclease"/>
    <property type="match status" value="1"/>
</dbReference>
<evidence type="ECO:0000256" key="10">
    <source>
        <dbReference type="ARBA" id="ARBA00023204"/>
    </source>
</evidence>
<evidence type="ECO:0000256" key="2">
    <source>
        <dbReference type="ARBA" id="ARBA00022603"/>
    </source>
</evidence>
<evidence type="ECO:0000256" key="9">
    <source>
        <dbReference type="ARBA" id="ARBA00022801"/>
    </source>
</evidence>
<keyword evidence="4 13" id="KW-0949">S-adenosyl-L-methionine</keyword>
<dbReference type="GO" id="GO:0004519">
    <property type="term" value="F:endonuclease activity"/>
    <property type="evidence" value="ECO:0007669"/>
    <property type="project" value="UniProtKB-KW"/>
</dbReference>
<evidence type="ECO:0000256" key="8">
    <source>
        <dbReference type="ARBA" id="ARBA00022763"/>
    </source>
</evidence>
<dbReference type="InterPro" id="IPR001525">
    <property type="entry name" value="C5_MeTfrase"/>
</dbReference>
<keyword evidence="6" id="KW-0680">Restriction system</keyword>
<dbReference type="GO" id="GO:0009307">
    <property type="term" value="P:DNA restriction-modification system"/>
    <property type="evidence" value="ECO:0007669"/>
    <property type="project" value="UniProtKB-KW"/>
</dbReference>
<dbReference type="GO" id="GO:0044027">
    <property type="term" value="P:negative regulation of gene expression via chromosomal CpG island methylation"/>
    <property type="evidence" value="ECO:0007669"/>
    <property type="project" value="TreeGrafter"/>
</dbReference>
<dbReference type="EMBL" id="CAADHB010000008">
    <property type="protein sequence ID" value="VFK78155.1"/>
    <property type="molecule type" value="Genomic_DNA"/>
</dbReference>
<dbReference type="InterPro" id="IPR029063">
    <property type="entry name" value="SAM-dependent_MTases_sf"/>
</dbReference>
<dbReference type="PROSITE" id="PS51679">
    <property type="entry name" value="SAM_MT_C5"/>
    <property type="match status" value="1"/>
</dbReference>
<dbReference type="Gene3D" id="3.90.120.10">
    <property type="entry name" value="DNA Methylase, subunit A, domain 2"/>
    <property type="match status" value="1"/>
</dbReference>
<dbReference type="AlphaFoldDB" id="A0A451BIN2"/>
<evidence type="ECO:0000256" key="1">
    <source>
        <dbReference type="ARBA" id="ARBA00011975"/>
    </source>
</evidence>
<keyword evidence="5" id="KW-0540">Nuclease</keyword>
<dbReference type="InterPro" id="IPR004603">
    <property type="entry name" value="DNA_mismatch_endonuc_vsr"/>
</dbReference>
<evidence type="ECO:0000256" key="5">
    <source>
        <dbReference type="ARBA" id="ARBA00022722"/>
    </source>
</evidence>
<dbReference type="CDD" id="cd00221">
    <property type="entry name" value="Vsr"/>
    <property type="match status" value="1"/>
</dbReference>
<keyword evidence="8" id="KW-0227">DNA damage</keyword>
<evidence type="ECO:0000256" key="6">
    <source>
        <dbReference type="ARBA" id="ARBA00022747"/>
    </source>
</evidence>
<dbReference type="InterPro" id="IPR011335">
    <property type="entry name" value="Restrct_endonuc-II-like"/>
</dbReference>
<keyword evidence="9" id="KW-0378">Hydrolase</keyword>
<dbReference type="PROSITE" id="PS00094">
    <property type="entry name" value="C5_MTASE_1"/>
    <property type="match status" value="1"/>
</dbReference>
<evidence type="ECO:0000256" key="13">
    <source>
        <dbReference type="PROSITE-ProRule" id="PRU01016"/>
    </source>
</evidence>
<evidence type="ECO:0000256" key="11">
    <source>
        <dbReference type="ARBA" id="ARBA00029466"/>
    </source>
</evidence>
<evidence type="ECO:0000256" key="12">
    <source>
        <dbReference type="ARBA" id="ARBA00047422"/>
    </source>
</evidence>
<evidence type="ECO:0000256" key="7">
    <source>
        <dbReference type="ARBA" id="ARBA00022759"/>
    </source>
</evidence>
<protein>
    <recommendedName>
        <fullName evidence="1">DNA (cytosine-5-)-methyltransferase</fullName>
        <ecNumber evidence="1">2.1.1.37</ecNumber>
    </recommendedName>
</protein>
<keyword evidence="2 13" id="KW-0489">Methyltransferase</keyword>
<dbReference type="SUPFAM" id="SSF52980">
    <property type="entry name" value="Restriction endonuclease-like"/>
    <property type="match status" value="1"/>
</dbReference>
<dbReference type="InterPro" id="IPR018117">
    <property type="entry name" value="C5_DNA_meth_AS"/>
</dbReference>
<dbReference type="PANTHER" id="PTHR10629">
    <property type="entry name" value="CYTOSINE-SPECIFIC METHYLTRANSFERASE"/>
    <property type="match status" value="1"/>
</dbReference>
<keyword evidence="3 13" id="KW-0808">Transferase</keyword>
<dbReference type="GO" id="GO:0003677">
    <property type="term" value="F:DNA binding"/>
    <property type="evidence" value="ECO:0007669"/>
    <property type="project" value="TreeGrafter"/>
</dbReference>
<dbReference type="InterPro" id="IPR031303">
    <property type="entry name" value="C5_meth_CS"/>
</dbReference>
<proteinExistence type="inferred from homology"/>
<dbReference type="Pfam" id="PF00145">
    <property type="entry name" value="DNA_methylase"/>
    <property type="match status" value="2"/>
</dbReference>
<comment type="similarity">
    <text evidence="13">Belongs to the class I-like SAM-binding methyltransferase superfamily. C5-methyltransferase family.</text>
</comment>
<dbReference type="PRINTS" id="PR00105">
    <property type="entry name" value="C5METTRFRASE"/>
</dbReference>
<evidence type="ECO:0000256" key="4">
    <source>
        <dbReference type="ARBA" id="ARBA00022691"/>
    </source>
</evidence>
<name>A0A451BIN2_9GAMM</name>
<accession>A0A451BIN2</accession>
<comment type="similarity">
    <text evidence="11">Belongs to the Vsr family.</text>
</comment>
<dbReference type="InterPro" id="IPR050390">
    <property type="entry name" value="C5-Methyltransferase"/>
</dbReference>
<comment type="catalytic activity">
    <reaction evidence="12">
        <text>a 2'-deoxycytidine in DNA + S-adenosyl-L-methionine = a 5-methyl-2'-deoxycytidine in DNA + S-adenosyl-L-homocysteine + H(+)</text>
        <dbReference type="Rhea" id="RHEA:13681"/>
        <dbReference type="Rhea" id="RHEA-COMP:11369"/>
        <dbReference type="Rhea" id="RHEA-COMP:11370"/>
        <dbReference type="ChEBI" id="CHEBI:15378"/>
        <dbReference type="ChEBI" id="CHEBI:57856"/>
        <dbReference type="ChEBI" id="CHEBI:59789"/>
        <dbReference type="ChEBI" id="CHEBI:85452"/>
        <dbReference type="ChEBI" id="CHEBI:85454"/>
        <dbReference type="EC" id="2.1.1.37"/>
    </reaction>
</comment>
<dbReference type="GO" id="GO:0016787">
    <property type="term" value="F:hydrolase activity"/>
    <property type="evidence" value="ECO:0007669"/>
    <property type="project" value="UniProtKB-KW"/>
</dbReference>
<dbReference type="Gene3D" id="3.40.50.150">
    <property type="entry name" value="Vaccinia Virus protein VP39"/>
    <property type="match status" value="1"/>
</dbReference>
<evidence type="ECO:0000313" key="14">
    <source>
        <dbReference type="EMBL" id="VFK78155.1"/>
    </source>
</evidence>
<dbReference type="NCBIfam" id="TIGR00632">
    <property type="entry name" value="vsr"/>
    <property type="match status" value="1"/>
</dbReference>